<proteinExistence type="predicted"/>
<keyword evidence="4 5" id="KW-0472">Membrane</keyword>
<feature type="transmembrane region" description="Helical" evidence="5">
    <location>
        <begin position="180"/>
        <end position="200"/>
    </location>
</feature>
<feature type="transmembrane region" description="Helical" evidence="5">
    <location>
        <begin position="125"/>
        <end position="142"/>
    </location>
</feature>
<keyword evidence="3 5" id="KW-1133">Transmembrane helix</keyword>
<accession>A0A7S2RWG0</accession>
<feature type="transmembrane region" description="Helical" evidence="5">
    <location>
        <begin position="250"/>
        <end position="270"/>
    </location>
</feature>
<evidence type="ECO:0000256" key="3">
    <source>
        <dbReference type="ARBA" id="ARBA00022989"/>
    </source>
</evidence>
<evidence type="ECO:0000256" key="4">
    <source>
        <dbReference type="ARBA" id="ARBA00023136"/>
    </source>
</evidence>
<feature type="transmembrane region" description="Helical" evidence="5">
    <location>
        <begin position="276"/>
        <end position="293"/>
    </location>
</feature>
<sequence>MSVVHVAFVAIGYAVSSSSLVIINKWALLSWPYSSTLTFIQLTVSWLVAMLVGKLGIVEVDPLNLKKIKAFSPACLIFFVCIACNMKLLEHANVDTFIVLRSTIPLFTTFAEAVAFRTALPPKRVFFTLVLIVIGAIGYVMTDKEVSLKAYFWGAAYVIAMVVDTILVKKVVTDVELTPWGLVLYNNLIASALYPFFCIMTGESTEVLGAVNLLKDPNGMAIRAVAVSCIFGVSISYFGLNARKMLQATAFSVLGVVCKFATVLINTLLWEHHAGPMGLFWLCVCIASGILYQQMMKSASFTKPNKEYSPVEHTEPAESA</sequence>
<organism evidence="6">
    <name type="scientific">Mucochytrium quahogii</name>
    <dbReference type="NCBI Taxonomy" id="96639"/>
    <lineage>
        <taxon>Eukaryota</taxon>
        <taxon>Sar</taxon>
        <taxon>Stramenopiles</taxon>
        <taxon>Bigyra</taxon>
        <taxon>Labyrinthulomycetes</taxon>
        <taxon>Thraustochytrida</taxon>
        <taxon>Thraustochytriidae</taxon>
        <taxon>Mucochytrium</taxon>
    </lineage>
</organism>
<dbReference type="GO" id="GO:0016020">
    <property type="term" value="C:membrane"/>
    <property type="evidence" value="ECO:0007669"/>
    <property type="project" value="UniProtKB-SubCell"/>
</dbReference>
<feature type="transmembrane region" description="Helical" evidence="5">
    <location>
        <begin position="6"/>
        <end position="27"/>
    </location>
</feature>
<dbReference type="PANTHER" id="PTHR11132">
    <property type="entry name" value="SOLUTE CARRIER FAMILY 35"/>
    <property type="match status" value="1"/>
</dbReference>
<evidence type="ECO:0000256" key="1">
    <source>
        <dbReference type="ARBA" id="ARBA00004141"/>
    </source>
</evidence>
<feature type="transmembrane region" description="Helical" evidence="5">
    <location>
        <begin position="70"/>
        <end position="89"/>
    </location>
</feature>
<evidence type="ECO:0000313" key="6">
    <source>
        <dbReference type="EMBL" id="CAD9682549.1"/>
    </source>
</evidence>
<feature type="transmembrane region" description="Helical" evidence="5">
    <location>
        <begin position="39"/>
        <end position="58"/>
    </location>
</feature>
<reference evidence="6" key="1">
    <citation type="submission" date="2021-01" db="EMBL/GenBank/DDBJ databases">
        <authorList>
            <person name="Corre E."/>
            <person name="Pelletier E."/>
            <person name="Niang G."/>
            <person name="Scheremetjew M."/>
            <person name="Finn R."/>
            <person name="Kale V."/>
            <person name="Holt S."/>
            <person name="Cochrane G."/>
            <person name="Meng A."/>
            <person name="Brown T."/>
            <person name="Cohen L."/>
        </authorList>
    </citation>
    <scope>NUCLEOTIDE SEQUENCE</scope>
    <source>
        <strain evidence="6">NY070348D</strain>
    </source>
</reference>
<dbReference type="InterPro" id="IPR050186">
    <property type="entry name" value="TPT_transporter"/>
</dbReference>
<comment type="subcellular location">
    <subcellularLocation>
        <location evidence="1">Membrane</location>
        <topology evidence="1">Multi-pass membrane protein</topology>
    </subcellularLocation>
</comment>
<feature type="transmembrane region" description="Helical" evidence="5">
    <location>
        <begin position="148"/>
        <end position="168"/>
    </location>
</feature>
<dbReference type="EMBL" id="HBHK01012295">
    <property type="protein sequence ID" value="CAD9682549.1"/>
    <property type="molecule type" value="Transcribed_RNA"/>
</dbReference>
<evidence type="ECO:0000256" key="2">
    <source>
        <dbReference type="ARBA" id="ARBA00022692"/>
    </source>
</evidence>
<evidence type="ECO:0000256" key="5">
    <source>
        <dbReference type="SAM" id="Phobius"/>
    </source>
</evidence>
<gene>
    <name evidence="6" type="ORF">QSP1433_LOCUS7741</name>
</gene>
<dbReference type="AlphaFoldDB" id="A0A7S2RWG0"/>
<keyword evidence="2 5" id="KW-0812">Transmembrane</keyword>
<feature type="transmembrane region" description="Helical" evidence="5">
    <location>
        <begin position="220"/>
        <end position="238"/>
    </location>
</feature>
<evidence type="ECO:0008006" key="7">
    <source>
        <dbReference type="Google" id="ProtNLM"/>
    </source>
</evidence>
<protein>
    <recommendedName>
        <fullName evidence="7">Sugar phosphate transporter domain-containing protein</fullName>
    </recommendedName>
</protein>
<name>A0A7S2RWG0_9STRA</name>